<feature type="compositionally biased region" description="Gly residues" evidence="1">
    <location>
        <begin position="121"/>
        <end position="132"/>
    </location>
</feature>
<evidence type="ECO:0000313" key="3">
    <source>
        <dbReference type="Proteomes" id="UP000230423"/>
    </source>
</evidence>
<dbReference type="AlphaFoldDB" id="A0A2G9U397"/>
<dbReference type="EMBL" id="KZ350157">
    <property type="protein sequence ID" value="PIO64172.1"/>
    <property type="molecule type" value="Genomic_DNA"/>
</dbReference>
<reference evidence="2 3" key="1">
    <citation type="submission" date="2015-09" db="EMBL/GenBank/DDBJ databases">
        <title>Draft genome of the parasitic nematode Teladorsagia circumcincta isolate WARC Sus (inbred).</title>
        <authorList>
            <person name="Mitreva M."/>
        </authorList>
    </citation>
    <scope>NUCLEOTIDE SEQUENCE [LARGE SCALE GENOMIC DNA]</scope>
    <source>
        <strain evidence="2 3">S</strain>
    </source>
</reference>
<name>A0A2G9U397_TELCI</name>
<evidence type="ECO:0000256" key="1">
    <source>
        <dbReference type="SAM" id="MobiDB-lite"/>
    </source>
</evidence>
<keyword evidence="3" id="KW-1185">Reference proteome</keyword>
<sequence length="158" mass="17879">MPRRDWQRFRTSAKNLVRYFAHRADESDDREWSMITGVAERLLLDVTDCIRKNKPLNHDLLERIRGLNKLAREATVQSEQKKKSPVYNTTNVLTSYAKEEVDDVVEEEQDVDNVSHDFDASGGGAGSRGGSAVGSTGRSSSRSGRRFIIIIHSSRRRS</sequence>
<proteinExistence type="predicted"/>
<accession>A0A2G9U397</accession>
<protein>
    <submittedName>
        <fullName evidence="2">Uncharacterized protein</fullName>
    </submittedName>
</protein>
<evidence type="ECO:0000313" key="2">
    <source>
        <dbReference type="EMBL" id="PIO64172.1"/>
    </source>
</evidence>
<dbReference type="Proteomes" id="UP000230423">
    <property type="component" value="Unassembled WGS sequence"/>
</dbReference>
<organism evidence="2 3">
    <name type="scientific">Teladorsagia circumcincta</name>
    <name type="common">Brown stomach worm</name>
    <name type="synonym">Ostertagia circumcincta</name>
    <dbReference type="NCBI Taxonomy" id="45464"/>
    <lineage>
        <taxon>Eukaryota</taxon>
        <taxon>Metazoa</taxon>
        <taxon>Ecdysozoa</taxon>
        <taxon>Nematoda</taxon>
        <taxon>Chromadorea</taxon>
        <taxon>Rhabditida</taxon>
        <taxon>Rhabditina</taxon>
        <taxon>Rhabditomorpha</taxon>
        <taxon>Strongyloidea</taxon>
        <taxon>Trichostrongylidae</taxon>
        <taxon>Teladorsagia</taxon>
    </lineage>
</organism>
<feature type="region of interest" description="Disordered" evidence="1">
    <location>
        <begin position="104"/>
        <end position="147"/>
    </location>
</feature>
<dbReference type="OrthoDB" id="5862145at2759"/>
<feature type="compositionally biased region" description="Low complexity" evidence="1">
    <location>
        <begin position="133"/>
        <end position="147"/>
    </location>
</feature>
<gene>
    <name evidence="2" type="ORF">TELCIR_14208</name>
</gene>